<dbReference type="InterPro" id="IPR000504">
    <property type="entry name" value="RRM_dom"/>
</dbReference>
<dbReference type="GO" id="GO:0003723">
    <property type="term" value="F:RNA binding"/>
    <property type="evidence" value="ECO:0007669"/>
    <property type="project" value="UniProtKB-UniRule"/>
</dbReference>
<reference evidence="4 5" key="1">
    <citation type="journal article" date="2013" name="Nature">
        <title>The genomes of four tapeworm species reveal adaptations to parasitism.</title>
        <authorList>
            <person name="Tsai I.J."/>
            <person name="Zarowiecki M."/>
            <person name="Holroyd N."/>
            <person name="Garciarrubio A."/>
            <person name="Sanchez-Flores A."/>
            <person name="Brooks K.L."/>
            <person name="Tracey A."/>
            <person name="Bobes R.J."/>
            <person name="Fragoso G."/>
            <person name="Sciutto E."/>
            <person name="Aslett M."/>
            <person name="Beasley H."/>
            <person name="Bennett H.M."/>
            <person name="Cai J."/>
            <person name="Camicia F."/>
            <person name="Clark R."/>
            <person name="Cucher M."/>
            <person name="De Silva N."/>
            <person name="Day T.A."/>
            <person name="Deplazes P."/>
            <person name="Estrada K."/>
            <person name="Fernandez C."/>
            <person name="Holland P.W."/>
            <person name="Hou J."/>
            <person name="Hu S."/>
            <person name="Huckvale T."/>
            <person name="Hung S.S."/>
            <person name="Kamenetzky L."/>
            <person name="Keane J.A."/>
            <person name="Kiss F."/>
            <person name="Koziol U."/>
            <person name="Lambert O."/>
            <person name="Liu K."/>
            <person name="Luo X."/>
            <person name="Luo Y."/>
            <person name="Macchiaroli N."/>
            <person name="Nichol S."/>
            <person name="Paps J."/>
            <person name="Parkinson J."/>
            <person name="Pouchkina-Stantcheva N."/>
            <person name="Riddiford N."/>
            <person name="Rosenzvit M."/>
            <person name="Salinas G."/>
            <person name="Wasmuth J.D."/>
            <person name="Zamanian M."/>
            <person name="Zheng Y."/>
            <person name="Cai X."/>
            <person name="Soberon X."/>
            <person name="Olson P.D."/>
            <person name="Laclette J.P."/>
            <person name="Brehm K."/>
            <person name="Berriman M."/>
            <person name="Garciarrubio A."/>
            <person name="Bobes R.J."/>
            <person name="Fragoso G."/>
            <person name="Sanchez-Flores A."/>
            <person name="Estrada K."/>
            <person name="Cevallos M.A."/>
            <person name="Morett E."/>
            <person name="Gonzalez V."/>
            <person name="Portillo T."/>
            <person name="Ochoa-Leyva A."/>
            <person name="Jose M.V."/>
            <person name="Sciutto E."/>
            <person name="Landa A."/>
            <person name="Jimenez L."/>
            <person name="Valdes V."/>
            <person name="Carrero J.C."/>
            <person name="Larralde C."/>
            <person name="Morales-Montor J."/>
            <person name="Limon-Lason J."/>
            <person name="Soberon X."/>
            <person name="Laclette J.P."/>
        </authorList>
    </citation>
    <scope>NUCLEOTIDE SEQUENCE [LARGE SCALE GENOMIC DNA]</scope>
</reference>
<dbReference type="OrthoDB" id="439808at2759"/>
<feature type="domain" description="RRM" evidence="3">
    <location>
        <begin position="30"/>
        <end position="114"/>
    </location>
</feature>
<dbReference type="WBParaSite" id="EgrG_002051800">
    <property type="protein sequence ID" value="EgrG_002051800"/>
    <property type="gene ID" value="EgrG_002051800"/>
</dbReference>
<proteinExistence type="predicted"/>
<dbReference type="PROSITE" id="PS50102">
    <property type="entry name" value="RRM"/>
    <property type="match status" value="2"/>
</dbReference>
<dbReference type="SMART" id="SM00360">
    <property type="entry name" value="RRM"/>
    <property type="match status" value="2"/>
</dbReference>
<dbReference type="Proteomes" id="UP000492820">
    <property type="component" value="Unassembled WGS sequence"/>
</dbReference>
<name>U6FT59_ECHGR</name>
<dbReference type="Gene3D" id="3.30.70.330">
    <property type="match status" value="2"/>
</dbReference>
<accession>U6FT59</accession>
<evidence type="ECO:0000259" key="3">
    <source>
        <dbReference type="PROSITE" id="PS50102"/>
    </source>
</evidence>
<evidence type="ECO:0000313" key="5">
    <source>
        <dbReference type="Proteomes" id="UP000492820"/>
    </source>
</evidence>
<organism evidence="4">
    <name type="scientific">Echinococcus granulosus</name>
    <name type="common">Hydatid tapeworm</name>
    <dbReference type="NCBI Taxonomy" id="6210"/>
    <lineage>
        <taxon>Eukaryota</taxon>
        <taxon>Metazoa</taxon>
        <taxon>Spiralia</taxon>
        <taxon>Lophotrochozoa</taxon>
        <taxon>Platyhelminthes</taxon>
        <taxon>Cestoda</taxon>
        <taxon>Eucestoda</taxon>
        <taxon>Cyclophyllidea</taxon>
        <taxon>Taeniidae</taxon>
        <taxon>Echinococcus</taxon>
        <taxon>Echinococcus granulosus group</taxon>
    </lineage>
</organism>
<evidence type="ECO:0000313" key="6">
    <source>
        <dbReference type="WBParaSite" id="EgrG_002051800"/>
    </source>
</evidence>
<reference evidence="6" key="2">
    <citation type="submission" date="2020-10" db="UniProtKB">
        <authorList>
            <consortium name="WormBaseParasite"/>
        </authorList>
    </citation>
    <scope>IDENTIFICATION</scope>
</reference>
<dbReference type="SUPFAM" id="SSF54928">
    <property type="entry name" value="RNA-binding domain, RBD"/>
    <property type="match status" value="2"/>
</dbReference>
<evidence type="ECO:0000313" key="4">
    <source>
        <dbReference type="EMBL" id="CDI70114.1"/>
    </source>
</evidence>
<dbReference type="InterPro" id="IPR012677">
    <property type="entry name" value="Nucleotide-bd_a/b_plait_sf"/>
</dbReference>
<gene>
    <name evidence="4" type="ORF">EgrG_002051800</name>
</gene>
<feature type="domain" description="RRM" evidence="3">
    <location>
        <begin position="147"/>
        <end position="226"/>
    </location>
</feature>
<dbReference type="GO" id="GO:1990904">
    <property type="term" value="C:ribonucleoprotein complex"/>
    <property type="evidence" value="ECO:0007669"/>
    <property type="project" value="UniProtKB-KW"/>
</dbReference>
<dbReference type="InterPro" id="IPR035979">
    <property type="entry name" value="RBD_domain_sf"/>
</dbReference>
<dbReference type="AlphaFoldDB" id="U6FT59"/>
<evidence type="ECO:0000256" key="2">
    <source>
        <dbReference type="PROSITE-ProRule" id="PRU00176"/>
    </source>
</evidence>
<sequence>MLPQLPAPVKTGIQKRNVTTPNTTVQKSRVKLYVGGLRPNHTEGQLRRHFAQYGTVTDFHIVRDPKTDESKCFGFVTFQEETHATRALVDCPHFIEGGPVYVKASIIKTKAEKEKMAVSSAAIDMNEKLEGTDEGSGIGGGQEVDKLRLFVGSLSPSTTQQALKEHFSHYGNVTRVDVILERESGKPRGIAFVSMSTPQEVEAILEARPHQLSGESIIVRPAYLRAPGEARASKVVKNGCQSTVLDLSLQRSIRIRHRGRSVYPRVGMPNNLEARTGSVRISRSSCRNSFYS</sequence>
<keyword evidence="4" id="KW-0687">Ribonucleoprotein</keyword>
<keyword evidence="1 2" id="KW-0694">RNA-binding</keyword>
<dbReference type="InterPro" id="IPR052462">
    <property type="entry name" value="SLIRP/GR-RBP-like"/>
</dbReference>
<dbReference type="Pfam" id="PF00076">
    <property type="entry name" value="RRM_1"/>
    <property type="match status" value="2"/>
</dbReference>
<evidence type="ECO:0000256" key="1">
    <source>
        <dbReference type="ARBA" id="ARBA00022884"/>
    </source>
</evidence>
<dbReference type="EMBL" id="CBLN010003739">
    <property type="protein sequence ID" value="CDI70114.1"/>
    <property type="molecule type" value="Genomic_DNA"/>
</dbReference>
<protein>
    <submittedName>
        <fullName evidence="4 6">Heterogeneous ribonuclear particle protein heterogeneous nuclear ribonucleoprotein</fullName>
    </submittedName>
</protein>
<dbReference type="PANTHER" id="PTHR48027">
    <property type="entry name" value="HETEROGENEOUS NUCLEAR RIBONUCLEOPROTEIN 87F-RELATED"/>
    <property type="match status" value="1"/>
</dbReference>